<evidence type="ECO:0000256" key="1">
    <source>
        <dbReference type="ARBA" id="ARBA00004613"/>
    </source>
</evidence>
<evidence type="ECO:0000256" key="2">
    <source>
        <dbReference type="ARBA" id="ARBA00008098"/>
    </source>
</evidence>
<dbReference type="Proteomes" id="UP000069272">
    <property type="component" value="Chromosome 3L"/>
</dbReference>
<dbReference type="InterPro" id="IPR036728">
    <property type="entry name" value="PBP_GOBP_sf"/>
</dbReference>
<dbReference type="GO" id="GO:0005549">
    <property type="term" value="F:odorant binding"/>
    <property type="evidence" value="ECO:0007669"/>
    <property type="project" value="InterPro"/>
</dbReference>
<dbReference type="PANTHER" id="PTHR21066:SF3">
    <property type="entry name" value="IP02236P"/>
    <property type="match status" value="1"/>
</dbReference>
<evidence type="ECO:0000256" key="5">
    <source>
        <dbReference type="ARBA" id="ARBA00022606"/>
    </source>
</evidence>
<organism evidence="9 10">
    <name type="scientific">Anopheles albimanus</name>
    <name type="common">New world malaria mosquito</name>
    <dbReference type="NCBI Taxonomy" id="7167"/>
    <lineage>
        <taxon>Eukaryota</taxon>
        <taxon>Metazoa</taxon>
        <taxon>Ecdysozoa</taxon>
        <taxon>Arthropoda</taxon>
        <taxon>Hexapoda</taxon>
        <taxon>Insecta</taxon>
        <taxon>Pterygota</taxon>
        <taxon>Neoptera</taxon>
        <taxon>Endopterygota</taxon>
        <taxon>Diptera</taxon>
        <taxon>Nematocera</taxon>
        <taxon>Culicoidea</taxon>
        <taxon>Culicidae</taxon>
        <taxon>Anophelinae</taxon>
        <taxon>Anopheles</taxon>
    </lineage>
</organism>
<dbReference type="GO" id="GO:0007608">
    <property type="term" value="P:sensory perception of smell"/>
    <property type="evidence" value="ECO:0007669"/>
    <property type="project" value="UniProtKB-KW"/>
</dbReference>
<keyword evidence="3" id="KW-0813">Transport</keyword>
<dbReference type="EnsemblMetazoa" id="AALB006157-RA">
    <property type="protein sequence ID" value="AALB006157-PA"/>
    <property type="gene ID" value="AALB006157"/>
</dbReference>
<evidence type="ECO:0000256" key="7">
    <source>
        <dbReference type="ARBA" id="ARBA00023157"/>
    </source>
</evidence>
<comment type="subcellular location">
    <subcellularLocation>
        <location evidence="1">Secreted</location>
    </subcellularLocation>
</comment>
<evidence type="ECO:0000256" key="3">
    <source>
        <dbReference type="ARBA" id="ARBA00022448"/>
    </source>
</evidence>
<evidence type="ECO:0000313" key="9">
    <source>
        <dbReference type="EnsemblMetazoa" id="AALB006157-PA"/>
    </source>
</evidence>
<reference evidence="9" key="2">
    <citation type="submission" date="2022-08" db="UniProtKB">
        <authorList>
            <consortium name="EnsemblMetazoa"/>
        </authorList>
    </citation>
    <scope>IDENTIFICATION</scope>
    <source>
        <strain evidence="9">STECLA/ALBI9_A</strain>
    </source>
</reference>
<dbReference type="STRING" id="7167.A0A182FI13"/>
<protein>
    <recommendedName>
        <fullName evidence="8">OBP47-like domain-containing protein</fullName>
    </recommendedName>
</protein>
<evidence type="ECO:0000259" key="8">
    <source>
        <dbReference type="Pfam" id="PF22651"/>
    </source>
</evidence>
<comment type="similarity">
    <text evidence="2">Belongs to the PBP/GOBP family.</text>
</comment>
<sequence length="121" mass="13425">HPKDCCVLPSLIEESLLQNCKTLHGGEPLQRTLIYERGKCFIECAMNATGTMANGQLDQERILELIEGGTRDDPSLMQLFQSNTLHCAQSANKKRLEQQIRTGCSSLAVDFVGCVNILNFL</sequence>
<proteinExistence type="inferred from homology"/>
<reference evidence="9 10" key="1">
    <citation type="journal article" date="2017" name="G3 (Bethesda)">
        <title>The Physical Genome Mapping of Anopheles albimanus Corrected Scaffold Misassemblies and Identified Interarm Rearrangements in Genus Anopheles.</title>
        <authorList>
            <person name="Artemov G.N."/>
            <person name="Peery A.N."/>
            <person name="Jiang X."/>
            <person name="Tu Z."/>
            <person name="Stegniy V.N."/>
            <person name="Sharakhova M.V."/>
            <person name="Sharakhov I.V."/>
        </authorList>
    </citation>
    <scope>NUCLEOTIDE SEQUENCE [LARGE SCALE GENOMIC DNA]</scope>
    <source>
        <strain evidence="9 10">ALBI9_A</strain>
    </source>
</reference>
<evidence type="ECO:0000256" key="4">
    <source>
        <dbReference type="ARBA" id="ARBA00022525"/>
    </source>
</evidence>
<evidence type="ECO:0000256" key="6">
    <source>
        <dbReference type="ARBA" id="ARBA00022725"/>
    </source>
</evidence>
<dbReference type="InterPro" id="IPR054577">
    <property type="entry name" value="OBP47-like_dom"/>
</dbReference>
<feature type="domain" description="OBP47-like" evidence="8">
    <location>
        <begin position="9"/>
        <end position="98"/>
    </location>
</feature>
<accession>A0A182FI13</accession>
<keyword evidence="7" id="KW-1015">Disulfide bond</keyword>
<name>A0A182FI13_ANOAL</name>
<dbReference type="InterPro" id="IPR052295">
    <property type="entry name" value="Odorant-binding_protein"/>
</dbReference>
<dbReference type="Pfam" id="PF22651">
    <property type="entry name" value="OBP47_like"/>
    <property type="match status" value="1"/>
</dbReference>
<dbReference type="SUPFAM" id="SSF47565">
    <property type="entry name" value="Insect pheromone/odorant-binding proteins"/>
    <property type="match status" value="1"/>
</dbReference>
<evidence type="ECO:0000313" key="10">
    <source>
        <dbReference type="Proteomes" id="UP000069272"/>
    </source>
</evidence>
<dbReference type="Gene3D" id="1.10.238.270">
    <property type="match status" value="1"/>
</dbReference>
<dbReference type="VEuPathDB" id="VectorBase:AALB006157"/>
<dbReference type="PANTHER" id="PTHR21066">
    <property type="entry name" value="ODORANT-BINDING PROTEIN 59A-RELATED"/>
    <property type="match status" value="1"/>
</dbReference>
<keyword evidence="4" id="KW-0964">Secreted</keyword>
<dbReference type="GO" id="GO:0005576">
    <property type="term" value="C:extracellular region"/>
    <property type="evidence" value="ECO:0007669"/>
    <property type="project" value="UniProtKB-SubCell"/>
</dbReference>
<keyword evidence="6" id="KW-0552">Olfaction</keyword>
<keyword evidence="10" id="KW-1185">Reference proteome</keyword>
<keyword evidence="5" id="KW-0716">Sensory transduction</keyword>
<dbReference type="AlphaFoldDB" id="A0A182FI13"/>